<proteinExistence type="inferred from homology"/>
<reference evidence="2 3" key="1">
    <citation type="journal article" date="2021" name="Front. Microbiol.">
        <title>Aerobic Denitrification and Heterotrophic Sulfur Oxidation in the Genus Halomonas Revealed by Six Novel Species Characterizations and Genome-Based Analysis.</title>
        <authorList>
            <person name="Wang L."/>
            <person name="Shao Z."/>
        </authorList>
    </citation>
    <scope>NUCLEOTIDE SEQUENCE [LARGE SCALE GENOMIC DNA]</scope>
    <source>
        <strain evidence="2 3">MCCC 1A05748</strain>
    </source>
</reference>
<keyword evidence="3" id="KW-1185">Reference proteome</keyword>
<name>A0ABS9B4B8_9GAMM</name>
<comment type="similarity">
    <text evidence="1">Belongs to the UPF0065 (bug) family.</text>
</comment>
<dbReference type="CDD" id="cd07012">
    <property type="entry name" value="PBP2_Bug_TTT"/>
    <property type="match status" value="1"/>
</dbReference>
<dbReference type="Gene3D" id="3.40.190.150">
    <property type="entry name" value="Bordetella uptake gene, domain 1"/>
    <property type="match status" value="1"/>
</dbReference>
<evidence type="ECO:0000313" key="3">
    <source>
        <dbReference type="Proteomes" id="UP001320154"/>
    </source>
</evidence>
<dbReference type="PIRSF" id="PIRSF017082">
    <property type="entry name" value="YflP"/>
    <property type="match status" value="1"/>
</dbReference>
<evidence type="ECO:0000256" key="1">
    <source>
        <dbReference type="ARBA" id="ARBA00006987"/>
    </source>
</evidence>
<organism evidence="2 3">
    <name type="scientific">Billgrantia desiderata</name>
    <dbReference type="NCBI Taxonomy" id="52021"/>
    <lineage>
        <taxon>Bacteria</taxon>
        <taxon>Pseudomonadati</taxon>
        <taxon>Pseudomonadota</taxon>
        <taxon>Gammaproteobacteria</taxon>
        <taxon>Oceanospirillales</taxon>
        <taxon>Halomonadaceae</taxon>
        <taxon>Billgrantia</taxon>
    </lineage>
</organism>
<accession>A0ABS9B4B8</accession>
<dbReference type="InterPro" id="IPR005064">
    <property type="entry name" value="BUG"/>
</dbReference>
<dbReference type="PANTHER" id="PTHR42928:SF5">
    <property type="entry name" value="BLR1237 PROTEIN"/>
    <property type="match status" value="1"/>
</dbReference>
<comment type="caution">
    <text evidence="2">The sequence shown here is derived from an EMBL/GenBank/DDBJ whole genome shotgun (WGS) entry which is preliminary data.</text>
</comment>
<dbReference type="PANTHER" id="PTHR42928">
    <property type="entry name" value="TRICARBOXYLATE-BINDING PROTEIN"/>
    <property type="match status" value="1"/>
</dbReference>
<dbReference type="InterPro" id="IPR042100">
    <property type="entry name" value="Bug_dom1"/>
</dbReference>
<dbReference type="Proteomes" id="UP001320154">
    <property type="component" value="Unassembled WGS sequence"/>
</dbReference>
<dbReference type="Gene3D" id="3.40.190.10">
    <property type="entry name" value="Periplasmic binding protein-like II"/>
    <property type="match status" value="1"/>
</dbReference>
<dbReference type="Pfam" id="PF03401">
    <property type="entry name" value="TctC"/>
    <property type="match status" value="1"/>
</dbReference>
<protein>
    <submittedName>
        <fullName evidence="2">Tripartite tricarboxylate transporter substrate binding protein</fullName>
    </submittedName>
</protein>
<dbReference type="EMBL" id="JABFTQ010000005">
    <property type="protein sequence ID" value="MCE8046905.1"/>
    <property type="molecule type" value="Genomic_DNA"/>
</dbReference>
<sequence length="348" mass="38338">MLKQQATKPSKMVRKNQQIQYFNLENTMLNLKQLFGASVIGATSLALVSPTLADYPDQPIRVVHTSSPGAPIDVMMRNLAQHMEEVAGVPVVVEGRPGGSGQVAISYLKGQPADGYTIHTDATGITATLQLPGAAHDWRDLTPLYRVQLDPFALYVKRNGDYSSLDDLLEDMRERGEQVRIGGYGTGSPHQLSTLAMAEQAGVDVRWVQYNSGGDAVADVMSGDLEAAMSNIAIYGRFKDRTQVLAHTAEERLEAYPDVPTFAEEGLDLTRYHWRGTFVHGDTPDEIVNALYDIMDQAVQTEGFQEYLKETSTLSGRMPREEFAALLEAQAESDRQVLIQLGMIEDSE</sequence>
<dbReference type="SUPFAM" id="SSF53850">
    <property type="entry name" value="Periplasmic binding protein-like II"/>
    <property type="match status" value="1"/>
</dbReference>
<evidence type="ECO:0000313" key="2">
    <source>
        <dbReference type="EMBL" id="MCE8046905.1"/>
    </source>
</evidence>
<gene>
    <name evidence="2" type="ORF">HOP60_09170</name>
</gene>
<dbReference type="RefSeq" id="WP_234250350.1">
    <property type="nucleotide sequence ID" value="NZ_JABFTQ010000005.1"/>
</dbReference>